<keyword evidence="2" id="KW-1185">Reference proteome</keyword>
<accession>A0A7X1TLQ7</accession>
<protein>
    <submittedName>
        <fullName evidence="1">Uncharacterized protein</fullName>
    </submittedName>
</protein>
<dbReference type="RefSeq" id="WP_152768157.1">
    <property type="nucleotide sequence ID" value="NZ_WHNP01000130.1"/>
</dbReference>
<organism evidence="1 2">
    <name type="scientific">Paraburkholderia franconis</name>
    <dbReference type="NCBI Taxonomy" id="2654983"/>
    <lineage>
        <taxon>Bacteria</taxon>
        <taxon>Pseudomonadati</taxon>
        <taxon>Pseudomonadota</taxon>
        <taxon>Betaproteobacteria</taxon>
        <taxon>Burkholderiales</taxon>
        <taxon>Burkholderiaceae</taxon>
        <taxon>Paraburkholderia</taxon>
    </lineage>
</organism>
<dbReference type="Proteomes" id="UP000484381">
    <property type="component" value="Unassembled WGS sequence"/>
</dbReference>
<dbReference type="AlphaFoldDB" id="A0A7X1TLQ7"/>
<proteinExistence type="predicted"/>
<sequence>MGIRVECYAGYRCEETPRVFFLGKRRIRVVEVLDRWLATDHRYFKVRGDDAAVYILRHDEVAAEWEMTMFDCG</sequence>
<reference evidence="1 2" key="1">
    <citation type="submission" date="2019-10" db="EMBL/GenBank/DDBJ databases">
        <title>Paraburkholderia sp. isolated from nodules of Mimosa pudica from Brazilian Atlantic Forest soils.</title>
        <authorList>
            <person name="Paulitsch F."/>
            <person name="Hungria M."/>
            <person name="Dall'Agnol R."/>
        </authorList>
    </citation>
    <scope>NUCLEOTIDE SEQUENCE [LARGE SCALE GENOMIC DNA]</scope>
    <source>
        <strain evidence="1 2">CNPSo 3157</strain>
    </source>
</reference>
<comment type="caution">
    <text evidence="1">The sequence shown here is derived from an EMBL/GenBank/DDBJ whole genome shotgun (WGS) entry which is preliminary data.</text>
</comment>
<dbReference type="EMBL" id="WHNP01000130">
    <property type="protein sequence ID" value="MPW23699.1"/>
    <property type="molecule type" value="Genomic_DNA"/>
</dbReference>
<evidence type="ECO:0000313" key="2">
    <source>
        <dbReference type="Proteomes" id="UP000484381"/>
    </source>
</evidence>
<evidence type="ECO:0000313" key="1">
    <source>
        <dbReference type="EMBL" id="MPW23699.1"/>
    </source>
</evidence>
<gene>
    <name evidence="1" type="ORF">GCT13_45140</name>
</gene>
<name>A0A7X1TLQ7_9BURK</name>